<evidence type="ECO:0000313" key="2">
    <source>
        <dbReference type="Proteomes" id="UP000095283"/>
    </source>
</evidence>
<protein>
    <submittedName>
        <fullName evidence="3">Tctex1 domain-containing protein 1</fullName>
    </submittedName>
</protein>
<dbReference type="Gene3D" id="3.30.1140.40">
    <property type="entry name" value="Tctex-1"/>
    <property type="match status" value="1"/>
</dbReference>
<keyword evidence="2" id="KW-1185">Reference proteome</keyword>
<dbReference type="InterPro" id="IPR038586">
    <property type="entry name" value="Tctex-1-like_sf"/>
</dbReference>
<accession>A0A1I7WSL8</accession>
<dbReference type="GO" id="GO:0007018">
    <property type="term" value="P:microtubule-based movement"/>
    <property type="evidence" value="ECO:0007669"/>
    <property type="project" value="TreeGrafter"/>
</dbReference>
<dbReference type="GO" id="GO:0005737">
    <property type="term" value="C:cytoplasm"/>
    <property type="evidence" value="ECO:0007669"/>
    <property type="project" value="TreeGrafter"/>
</dbReference>
<dbReference type="GO" id="GO:0045505">
    <property type="term" value="F:dynein intermediate chain binding"/>
    <property type="evidence" value="ECO:0007669"/>
    <property type="project" value="TreeGrafter"/>
</dbReference>
<proteinExistence type="inferred from homology"/>
<dbReference type="PANTHER" id="PTHR21255:SF7">
    <property type="entry name" value="DYNEIN LIGHT CHAIN TCTEX-TYPE PROTEIN 2B"/>
    <property type="match status" value="1"/>
</dbReference>
<reference evidence="3" key="1">
    <citation type="submission" date="2016-11" db="UniProtKB">
        <authorList>
            <consortium name="WormBaseParasite"/>
        </authorList>
    </citation>
    <scope>IDENTIFICATION</scope>
</reference>
<dbReference type="GO" id="GO:0005868">
    <property type="term" value="C:cytoplasmic dynein complex"/>
    <property type="evidence" value="ECO:0007669"/>
    <property type="project" value="TreeGrafter"/>
</dbReference>
<organism evidence="2 3">
    <name type="scientific">Heterorhabditis bacteriophora</name>
    <name type="common">Entomopathogenic nematode worm</name>
    <dbReference type="NCBI Taxonomy" id="37862"/>
    <lineage>
        <taxon>Eukaryota</taxon>
        <taxon>Metazoa</taxon>
        <taxon>Ecdysozoa</taxon>
        <taxon>Nematoda</taxon>
        <taxon>Chromadorea</taxon>
        <taxon>Rhabditida</taxon>
        <taxon>Rhabditina</taxon>
        <taxon>Rhabditomorpha</taxon>
        <taxon>Strongyloidea</taxon>
        <taxon>Heterorhabditidae</taxon>
        <taxon>Heterorhabditis</taxon>
    </lineage>
</organism>
<comment type="similarity">
    <text evidence="1">Belongs to the dynein light chain Tctex-type family.</text>
</comment>
<dbReference type="Pfam" id="PF03645">
    <property type="entry name" value="Tctex-1"/>
    <property type="match status" value="1"/>
</dbReference>
<dbReference type="PANTHER" id="PTHR21255">
    <property type="entry name" value="T-COMPLEX-ASSOCIATED-TESTIS-EXPRESSED 1/ DYNEIN LIGHT CHAIN"/>
    <property type="match status" value="1"/>
</dbReference>
<dbReference type="AlphaFoldDB" id="A0A1I7WSL8"/>
<dbReference type="Proteomes" id="UP000095283">
    <property type="component" value="Unplaced"/>
</dbReference>
<evidence type="ECO:0000313" key="3">
    <source>
        <dbReference type="WBParaSite" id="Hba_08082"/>
    </source>
</evidence>
<sequence>MEEILSGQLYEEDTVEELSVKIMVEVRSKLKALSFPNYKYIIQVMIGEQHGQGMNVLSQCVWDTDCDGSAKFFYSNNSLWCSSIVFAVFHY</sequence>
<evidence type="ECO:0000256" key="1">
    <source>
        <dbReference type="ARBA" id="ARBA00005361"/>
    </source>
</evidence>
<dbReference type="CDD" id="cd21459">
    <property type="entry name" value="DLC-like_TCTEX1D2"/>
    <property type="match status" value="1"/>
</dbReference>
<dbReference type="WBParaSite" id="Hba_08082">
    <property type="protein sequence ID" value="Hba_08082"/>
    <property type="gene ID" value="Hba_08082"/>
</dbReference>
<dbReference type="InterPro" id="IPR005334">
    <property type="entry name" value="Tctex-1-like"/>
</dbReference>
<name>A0A1I7WSL8_HETBA</name>